<proteinExistence type="predicted"/>
<evidence type="ECO:0000256" key="2">
    <source>
        <dbReference type="SAM" id="MobiDB-lite"/>
    </source>
</evidence>
<accession>A0A2P7QZU8</accession>
<dbReference type="AlphaFoldDB" id="A0A2P7QZU8"/>
<gene>
    <name evidence="3" type="ORF">C7I55_03870</name>
</gene>
<sequence>MAADRRGPMLARIAEVRGQRLTRAATEAHEACEAALAAAERARQEREAAAATRREARAAFVSTPACAQARLWLDRTIAGETGAVAELSDRSARLDLARDAHLHAVGALARHQVRSDVIAAHHRDSVRADQRRAEDRLETEAPVARVRAS</sequence>
<keyword evidence="4" id="KW-1185">Reference proteome</keyword>
<reference evidence="3 4" key="1">
    <citation type="submission" date="2018-03" db="EMBL/GenBank/DDBJ databases">
        <title>The draft genome of Sphingosinicella sp. GL-C-18.</title>
        <authorList>
            <person name="Liu L."/>
            <person name="Li L."/>
            <person name="Liang L."/>
            <person name="Zhang X."/>
            <person name="Wang T."/>
        </authorList>
    </citation>
    <scope>NUCLEOTIDE SEQUENCE [LARGE SCALE GENOMIC DNA]</scope>
    <source>
        <strain evidence="3 4">GL-C-18</strain>
    </source>
</reference>
<dbReference type="OrthoDB" id="7566952at2"/>
<dbReference type="RefSeq" id="WP_106511525.1">
    <property type="nucleotide sequence ID" value="NZ_PXYI01000001.1"/>
</dbReference>
<name>A0A2P7QZU8_9SPHN</name>
<feature type="region of interest" description="Disordered" evidence="2">
    <location>
        <begin position="121"/>
        <end position="149"/>
    </location>
</feature>
<protein>
    <recommendedName>
        <fullName evidence="5">Flagellar FliJ protein</fullName>
    </recommendedName>
</protein>
<evidence type="ECO:0000313" key="4">
    <source>
        <dbReference type="Proteomes" id="UP000241167"/>
    </source>
</evidence>
<organism evidence="3 4">
    <name type="scientific">Allosphingosinicella deserti</name>
    <dbReference type="NCBI Taxonomy" id="2116704"/>
    <lineage>
        <taxon>Bacteria</taxon>
        <taxon>Pseudomonadati</taxon>
        <taxon>Pseudomonadota</taxon>
        <taxon>Alphaproteobacteria</taxon>
        <taxon>Sphingomonadales</taxon>
        <taxon>Sphingomonadaceae</taxon>
        <taxon>Allosphingosinicella</taxon>
    </lineage>
</organism>
<dbReference type="Proteomes" id="UP000241167">
    <property type="component" value="Unassembled WGS sequence"/>
</dbReference>
<evidence type="ECO:0000313" key="3">
    <source>
        <dbReference type="EMBL" id="PSJ43502.1"/>
    </source>
</evidence>
<comment type="caution">
    <text evidence="3">The sequence shown here is derived from an EMBL/GenBank/DDBJ whole genome shotgun (WGS) entry which is preliminary data.</text>
</comment>
<keyword evidence="1" id="KW-0175">Coiled coil</keyword>
<evidence type="ECO:0000256" key="1">
    <source>
        <dbReference type="SAM" id="Coils"/>
    </source>
</evidence>
<feature type="compositionally biased region" description="Basic and acidic residues" evidence="2">
    <location>
        <begin position="121"/>
        <end position="139"/>
    </location>
</feature>
<evidence type="ECO:0008006" key="5">
    <source>
        <dbReference type="Google" id="ProtNLM"/>
    </source>
</evidence>
<feature type="coiled-coil region" evidence="1">
    <location>
        <begin position="25"/>
        <end position="59"/>
    </location>
</feature>
<dbReference type="EMBL" id="PXYI01000001">
    <property type="protein sequence ID" value="PSJ43502.1"/>
    <property type="molecule type" value="Genomic_DNA"/>
</dbReference>